<reference evidence="1 3" key="1">
    <citation type="submission" date="2016-10" db="EMBL/GenBank/DDBJ databases">
        <authorList>
            <person name="de Groot N.N."/>
        </authorList>
    </citation>
    <scope>NUCLEOTIDE SEQUENCE [LARGE SCALE GENOMIC DNA]</scope>
    <source>
        <strain evidence="1 3">DSM 22788</strain>
    </source>
</reference>
<proteinExistence type="predicted"/>
<dbReference type="OrthoDB" id="4989425at2"/>
<accession>A0A1H0XQL3</accession>
<evidence type="ECO:0000313" key="2">
    <source>
        <dbReference type="EMBL" id="SDQ47699.1"/>
    </source>
</evidence>
<organism evidence="1 3">
    <name type="scientific">Leucobacter chromiiresistens</name>
    <dbReference type="NCBI Taxonomy" id="1079994"/>
    <lineage>
        <taxon>Bacteria</taxon>
        <taxon>Bacillati</taxon>
        <taxon>Actinomycetota</taxon>
        <taxon>Actinomycetes</taxon>
        <taxon>Micrococcales</taxon>
        <taxon>Microbacteriaceae</taxon>
        <taxon>Leucobacter</taxon>
    </lineage>
</organism>
<dbReference type="Proteomes" id="UP000182690">
    <property type="component" value="Unassembled WGS sequence"/>
</dbReference>
<dbReference type="STRING" id="1079994.SAMN04488565_0041"/>
<evidence type="ECO:0000313" key="3">
    <source>
        <dbReference type="Proteomes" id="UP000182690"/>
    </source>
</evidence>
<gene>
    <name evidence="1" type="ORF">SAMN04488565_0041</name>
    <name evidence="2" type="ORF">SAMN04488565_2624</name>
</gene>
<dbReference type="EMBL" id="FNKB01000001">
    <property type="protein sequence ID" value="SDQ05071.1"/>
    <property type="molecule type" value="Genomic_DNA"/>
</dbReference>
<protein>
    <submittedName>
        <fullName evidence="1">Uncharacterized protein</fullName>
    </submittedName>
</protein>
<sequence length="205" mass="23308">MQTESSWSGSFKWHLEQVPFQLMHMRELAENTLAAQDTSAVVVSGTSEKARLPYRVDPADDADLLYATLIIFGREVAEKIGGASPRPLRARMWSGRDEPQGLPLCTPSDAFAMSTEIIRWLIACTHQIAHDATLNDAPESLIDLIREVRGRYPRAEPKFRAYRRRPCPTCGERLIHPTYEESADEPTMRCDGCRDSWPWKDYLEA</sequence>
<name>A0A1H0XQL3_9MICO</name>
<dbReference type="AlphaFoldDB" id="A0A1H0XQL3"/>
<dbReference type="EMBL" id="FNKB01000002">
    <property type="protein sequence ID" value="SDQ47699.1"/>
    <property type="molecule type" value="Genomic_DNA"/>
</dbReference>
<evidence type="ECO:0000313" key="1">
    <source>
        <dbReference type="EMBL" id="SDQ05071.1"/>
    </source>
</evidence>
<dbReference type="RefSeq" id="WP_010156222.1">
    <property type="nucleotide sequence ID" value="NZ_FNKB01000001.1"/>
</dbReference>